<proteinExistence type="predicted"/>
<sequence length="409" mass="44397">SLPPLVTSPAIKTPAVQRTASIRKQRLSTFSTRSNASNAALYGSRPQSVAFPQFHSSLGYALVRDFAYPPYHPLHYGPTPERASGVSTPASDVHRRLSDPVPAWSSSRGEWSPAPWTATGEQLPTTSFADHDGPPYSEDEDLQSPVVTSSRHRKIKSNVVGFDRRSSDRIGSFQGTNGDGSETYYLSENNEAANGPGGEFITYPPGNQAASLSVPAGVGRRDSHFATLPNRSYDSAALDEMSSSPESPGDGDDDFGIDESRYSRDYQFTIASPDEEMHGRAVALFDFAKENENELPLVEGQVILVSYRHGQGWLVAQDPKTGDTGLVPEEYVRLLRDIEGGLNGLMNGQAIGDVEELRSPIDSAEAKTPTQTEHQPQSPSSHKGGDSGEYYAPVVSTFSTSREDFEPWP</sequence>
<accession>A0A9P4NFY0</accession>
<evidence type="ECO:0000313" key="5">
    <source>
        <dbReference type="EMBL" id="KAF2419005.1"/>
    </source>
</evidence>
<feature type="non-terminal residue" evidence="5">
    <location>
        <position position="1"/>
    </location>
</feature>
<feature type="region of interest" description="Disordered" evidence="3">
    <location>
        <begin position="79"/>
        <end position="151"/>
    </location>
</feature>
<dbReference type="SMART" id="SM00326">
    <property type="entry name" value="SH3"/>
    <property type="match status" value="1"/>
</dbReference>
<dbReference type="InterPro" id="IPR001452">
    <property type="entry name" value="SH3_domain"/>
</dbReference>
<name>A0A9P4NFY0_9PEZI</name>
<dbReference type="AlphaFoldDB" id="A0A9P4NFY0"/>
<dbReference type="InterPro" id="IPR036028">
    <property type="entry name" value="SH3-like_dom_sf"/>
</dbReference>
<dbReference type="Gene3D" id="2.30.30.40">
    <property type="entry name" value="SH3 Domains"/>
    <property type="match status" value="1"/>
</dbReference>
<protein>
    <recommendedName>
        <fullName evidence="4">SH3 domain-containing protein</fullName>
    </recommendedName>
</protein>
<feature type="region of interest" description="Disordered" evidence="3">
    <location>
        <begin position="223"/>
        <end position="258"/>
    </location>
</feature>
<dbReference type="SUPFAM" id="SSF50044">
    <property type="entry name" value="SH3-domain"/>
    <property type="match status" value="1"/>
</dbReference>
<evidence type="ECO:0000256" key="3">
    <source>
        <dbReference type="SAM" id="MobiDB-lite"/>
    </source>
</evidence>
<feature type="domain" description="SH3" evidence="4">
    <location>
        <begin position="276"/>
        <end position="337"/>
    </location>
</feature>
<feature type="compositionally biased region" description="Low complexity" evidence="3">
    <location>
        <begin position="239"/>
        <end position="248"/>
    </location>
</feature>
<comment type="caution">
    <text evidence="5">The sequence shown here is derived from an EMBL/GenBank/DDBJ whole genome shotgun (WGS) entry which is preliminary data.</text>
</comment>
<dbReference type="OrthoDB" id="19092at2759"/>
<feature type="compositionally biased region" description="Polar residues" evidence="3">
    <location>
        <begin position="368"/>
        <end position="381"/>
    </location>
</feature>
<feature type="non-terminal residue" evidence="5">
    <location>
        <position position="409"/>
    </location>
</feature>
<dbReference type="Proteomes" id="UP000800235">
    <property type="component" value="Unassembled WGS sequence"/>
</dbReference>
<evidence type="ECO:0000256" key="2">
    <source>
        <dbReference type="PROSITE-ProRule" id="PRU00192"/>
    </source>
</evidence>
<evidence type="ECO:0000256" key="1">
    <source>
        <dbReference type="ARBA" id="ARBA00022443"/>
    </source>
</evidence>
<evidence type="ECO:0000259" key="4">
    <source>
        <dbReference type="PROSITE" id="PS50002"/>
    </source>
</evidence>
<feature type="region of interest" description="Disordered" evidence="3">
    <location>
        <begin position="358"/>
        <end position="409"/>
    </location>
</feature>
<dbReference type="Pfam" id="PF14604">
    <property type="entry name" value="SH3_9"/>
    <property type="match status" value="1"/>
</dbReference>
<dbReference type="PROSITE" id="PS50002">
    <property type="entry name" value="SH3"/>
    <property type="match status" value="1"/>
</dbReference>
<evidence type="ECO:0000313" key="6">
    <source>
        <dbReference type="Proteomes" id="UP000800235"/>
    </source>
</evidence>
<keyword evidence="6" id="KW-1185">Reference proteome</keyword>
<organism evidence="5 6">
    <name type="scientific">Tothia fuscella</name>
    <dbReference type="NCBI Taxonomy" id="1048955"/>
    <lineage>
        <taxon>Eukaryota</taxon>
        <taxon>Fungi</taxon>
        <taxon>Dikarya</taxon>
        <taxon>Ascomycota</taxon>
        <taxon>Pezizomycotina</taxon>
        <taxon>Dothideomycetes</taxon>
        <taxon>Pleosporomycetidae</taxon>
        <taxon>Venturiales</taxon>
        <taxon>Cylindrosympodiaceae</taxon>
        <taxon>Tothia</taxon>
    </lineage>
</organism>
<gene>
    <name evidence="5" type="ORF">EJ08DRAFT_574194</name>
</gene>
<reference evidence="5" key="1">
    <citation type="journal article" date="2020" name="Stud. Mycol.">
        <title>101 Dothideomycetes genomes: a test case for predicting lifestyles and emergence of pathogens.</title>
        <authorList>
            <person name="Haridas S."/>
            <person name="Albert R."/>
            <person name="Binder M."/>
            <person name="Bloem J."/>
            <person name="Labutti K."/>
            <person name="Salamov A."/>
            <person name="Andreopoulos B."/>
            <person name="Baker S."/>
            <person name="Barry K."/>
            <person name="Bills G."/>
            <person name="Bluhm B."/>
            <person name="Cannon C."/>
            <person name="Castanera R."/>
            <person name="Culley D."/>
            <person name="Daum C."/>
            <person name="Ezra D."/>
            <person name="Gonzalez J."/>
            <person name="Henrissat B."/>
            <person name="Kuo A."/>
            <person name="Liang C."/>
            <person name="Lipzen A."/>
            <person name="Lutzoni F."/>
            <person name="Magnuson J."/>
            <person name="Mondo S."/>
            <person name="Nolan M."/>
            <person name="Ohm R."/>
            <person name="Pangilinan J."/>
            <person name="Park H.-J."/>
            <person name="Ramirez L."/>
            <person name="Alfaro M."/>
            <person name="Sun H."/>
            <person name="Tritt A."/>
            <person name="Yoshinaga Y."/>
            <person name="Zwiers L.-H."/>
            <person name="Turgeon B."/>
            <person name="Goodwin S."/>
            <person name="Spatafora J."/>
            <person name="Crous P."/>
            <person name="Grigoriev I."/>
        </authorList>
    </citation>
    <scope>NUCLEOTIDE SEQUENCE</scope>
    <source>
        <strain evidence="5">CBS 130266</strain>
    </source>
</reference>
<dbReference type="EMBL" id="MU007121">
    <property type="protein sequence ID" value="KAF2419005.1"/>
    <property type="molecule type" value="Genomic_DNA"/>
</dbReference>
<keyword evidence="1 2" id="KW-0728">SH3 domain</keyword>
<feature type="compositionally biased region" description="Polar residues" evidence="3">
    <location>
        <begin position="119"/>
        <end position="128"/>
    </location>
</feature>